<dbReference type="Proteomes" id="UP001461498">
    <property type="component" value="Unassembled WGS sequence"/>
</dbReference>
<dbReference type="EMBL" id="JAPXFL010000011">
    <property type="protein sequence ID" value="KAK9499334.1"/>
    <property type="molecule type" value="Genomic_DNA"/>
</dbReference>
<proteinExistence type="predicted"/>
<evidence type="ECO:0000313" key="3">
    <source>
        <dbReference type="Proteomes" id="UP001461498"/>
    </source>
</evidence>
<sequence length="248" mass="29108">MVTPFKVNNEQNNKWTIWVKLVNGKIHLCTAEDDNQHTEIIAKHFQLLQNYLFVRKPILCHRQILPQLHYHFYQVYKLNIGNIQLIYPVEISGVKYDNTVTNVNDLIAADHVYCDIFKDGEFSPEIINYNPVWWSKAVLMKATKCFIGVYKEQDRISEIIQFTIDKFNETENYENLWSPKAAWNFLQATLIFIKESINNVKSELRNDCVWKVENFVNNNDFVTCQPLIRSIVGANVTYKPLPITALKF</sequence>
<keyword evidence="3" id="KW-1185">Reference proteome</keyword>
<feature type="domain" description="RAI1-like" evidence="1">
    <location>
        <begin position="71"/>
        <end position="222"/>
    </location>
</feature>
<organism evidence="2 3">
    <name type="scientific">Rhynocoris fuscipes</name>
    <dbReference type="NCBI Taxonomy" id="488301"/>
    <lineage>
        <taxon>Eukaryota</taxon>
        <taxon>Metazoa</taxon>
        <taxon>Ecdysozoa</taxon>
        <taxon>Arthropoda</taxon>
        <taxon>Hexapoda</taxon>
        <taxon>Insecta</taxon>
        <taxon>Pterygota</taxon>
        <taxon>Neoptera</taxon>
        <taxon>Paraneoptera</taxon>
        <taxon>Hemiptera</taxon>
        <taxon>Heteroptera</taxon>
        <taxon>Panheteroptera</taxon>
        <taxon>Cimicomorpha</taxon>
        <taxon>Reduviidae</taxon>
        <taxon>Harpactorinae</taxon>
        <taxon>Harpactorini</taxon>
        <taxon>Rhynocoris</taxon>
    </lineage>
</organism>
<dbReference type="InterPro" id="IPR013961">
    <property type="entry name" value="RAI1"/>
</dbReference>
<dbReference type="Pfam" id="PF08652">
    <property type="entry name" value="RAI1"/>
    <property type="match status" value="1"/>
</dbReference>
<evidence type="ECO:0000259" key="1">
    <source>
        <dbReference type="Pfam" id="PF08652"/>
    </source>
</evidence>
<dbReference type="AlphaFoldDB" id="A0AAW1CP79"/>
<accession>A0AAW1CP79</accession>
<protein>
    <recommendedName>
        <fullName evidence="1">RAI1-like domain-containing protein</fullName>
    </recommendedName>
</protein>
<comment type="caution">
    <text evidence="2">The sequence shown here is derived from an EMBL/GenBank/DDBJ whole genome shotgun (WGS) entry which is preliminary data.</text>
</comment>
<gene>
    <name evidence="2" type="ORF">O3M35_002387</name>
</gene>
<reference evidence="2 3" key="1">
    <citation type="submission" date="2022-12" db="EMBL/GenBank/DDBJ databases">
        <title>Chromosome-level genome assembly of true bugs.</title>
        <authorList>
            <person name="Ma L."/>
            <person name="Li H."/>
        </authorList>
    </citation>
    <scope>NUCLEOTIDE SEQUENCE [LARGE SCALE GENOMIC DNA]</scope>
    <source>
        <strain evidence="2">Lab_2022b</strain>
    </source>
</reference>
<evidence type="ECO:0000313" key="2">
    <source>
        <dbReference type="EMBL" id="KAK9499334.1"/>
    </source>
</evidence>
<name>A0AAW1CP79_9HEMI</name>